<dbReference type="InterPro" id="IPR052345">
    <property type="entry name" value="Rad_response_metalloprotease"/>
</dbReference>
<dbReference type="InterPro" id="IPR010982">
    <property type="entry name" value="Lambda_DNA-bd_dom_sf"/>
</dbReference>
<protein>
    <submittedName>
        <fullName evidence="3">Helix-turn-helix domain-containing protein</fullName>
    </submittedName>
</protein>
<dbReference type="Gene3D" id="1.10.260.40">
    <property type="entry name" value="lambda repressor-like DNA-binding domains"/>
    <property type="match status" value="1"/>
</dbReference>
<dbReference type="EMBL" id="JBHTEE010000001">
    <property type="protein sequence ID" value="MFC7600107.1"/>
    <property type="molecule type" value="Genomic_DNA"/>
</dbReference>
<dbReference type="CDD" id="cd00093">
    <property type="entry name" value="HTH_XRE"/>
    <property type="match status" value="1"/>
</dbReference>
<dbReference type="PROSITE" id="PS50943">
    <property type="entry name" value="HTH_CROC1"/>
    <property type="match status" value="1"/>
</dbReference>
<evidence type="ECO:0000313" key="3">
    <source>
        <dbReference type="EMBL" id="MFC7600107.1"/>
    </source>
</evidence>
<sequence length="141" mass="15896">MTPASADARNRDPELDLLAERLRRTRDYLGMSQQYVCDMTGIPRSAVSDIERGARRVDSLELKKLARLYTRPVSYFLAKEEDADPGEHALAGMPRALVGLTDGDWDEVLSFAEFLKYRRAQDEAPNTEQDGEHVTPSRPAE</sequence>
<gene>
    <name evidence="3" type="ORF">ACFQVD_08300</name>
</gene>
<comment type="caution">
    <text evidence="3">The sequence shown here is derived from an EMBL/GenBank/DDBJ whole genome shotgun (WGS) entry which is preliminary data.</text>
</comment>
<dbReference type="PANTHER" id="PTHR43236:SF1">
    <property type="entry name" value="BLL7220 PROTEIN"/>
    <property type="match status" value="1"/>
</dbReference>
<feature type="region of interest" description="Disordered" evidence="1">
    <location>
        <begin position="120"/>
        <end position="141"/>
    </location>
</feature>
<dbReference type="InterPro" id="IPR001387">
    <property type="entry name" value="Cro/C1-type_HTH"/>
</dbReference>
<dbReference type="RefSeq" id="WP_343966302.1">
    <property type="nucleotide sequence ID" value="NZ_BAAAGK010000039.1"/>
</dbReference>
<feature type="compositionally biased region" description="Basic and acidic residues" evidence="1">
    <location>
        <begin position="130"/>
        <end position="141"/>
    </location>
</feature>
<dbReference type="Pfam" id="PF01381">
    <property type="entry name" value="HTH_3"/>
    <property type="match status" value="1"/>
</dbReference>
<dbReference type="PANTHER" id="PTHR43236">
    <property type="entry name" value="ANTITOXIN HIGA1"/>
    <property type="match status" value="1"/>
</dbReference>
<keyword evidence="4" id="KW-1185">Reference proteome</keyword>
<organism evidence="3 4">
    <name type="scientific">Streptosporangium amethystogenes subsp. fukuiense</name>
    <dbReference type="NCBI Taxonomy" id="698418"/>
    <lineage>
        <taxon>Bacteria</taxon>
        <taxon>Bacillati</taxon>
        <taxon>Actinomycetota</taxon>
        <taxon>Actinomycetes</taxon>
        <taxon>Streptosporangiales</taxon>
        <taxon>Streptosporangiaceae</taxon>
        <taxon>Streptosporangium</taxon>
    </lineage>
</organism>
<reference evidence="4" key="1">
    <citation type="journal article" date="2019" name="Int. J. Syst. Evol. Microbiol.">
        <title>The Global Catalogue of Microorganisms (GCM) 10K type strain sequencing project: providing services to taxonomists for standard genome sequencing and annotation.</title>
        <authorList>
            <consortium name="The Broad Institute Genomics Platform"/>
            <consortium name="The Broad Institute Genome Sequencing Center for Infectious Disease"/>
            <person name="Wu L."/>
            <person name="Ma J."/>
        </authorList>
    </citation>
    <scope>NUCLEOTIDE SEQUENCE [LARGE SCALE GENOMIC DNA]</scope>
    <source>
        <strain evidence="4">JCM 10083</strain>
    </source>
</reference>
<accession>A0ABW2SW86</accession>
<evidence type="ECO:0000256" key="1">
    <source>
        <dbReference type="SAM" id="MobiDB-lite"/>
    </source>
</evidence>
<evidence type="ECO:0000259" key="2">
    <source>
        <dbReference type="PROSITE" id="PS50943"/>
    </source>
</evidence>
<dbReference type="SUPFAM" id="SSF47413">
    <property type="entry name" value="lambda repressor-like DNA-binding domains"/>
    <property type="match status" value="1"/>
</dbReference>
<feature type="domain" description="HTH cro/C1-type" evidence="2">
    <location>
        <begin position="22"/>
        <end position="76"/>
    </location>
</feature>
<proteinExistence type="predicted"/>
<evidence type="ECO:0000313" key="4">
    <source>
        <dbReference type="Proteomes" id="UP001596514"/>
    </source>
</evidence>
<dbReference type="Proteomes" id="UP001596514">
    <property type="component" value="Unassembled WGS sequence"/>
</dbReference>
<dbReference type="SMART" id="SM00530">
    <property type="entry name" value="HTH_XRE"/>
    <property type="match status" value="1"/>
</dbReference>
<name>A0ABW2SW86_9ACTN</name>